<organism evidence="1 2">
    <name type="scientific">Actinophytocola glycyrrhizae</name>
    <dbReference type="NCBI Taxonomy" id="2044873"/>
    <lineage>
        <taxon>Bacteria</taxon>
        <taxon>Bacillati</taxon>
        <taxon>Actinomycetota</taxon>
        <taxon>Actinomycetes</taxon>
        <taxon>Pseudonocardiales</taxon>
        <taxon>Pseudonocardiaceae</taxon>
    </lineage>
</organism>
<dbReference type="Gene3D" id="3.20.20.70">
    <property type="entry name" value="Aldolase class I"/>
    <property type="match status" value="1"/>
</dbReference>
<protein>
    <submittedName>
        <fullName evidence="1">2-amino-3,7-dideoxy-D-threo-hept-6-ulosonate synthase</fullName>
    </submittedName>
</protein>
<name>A0ABV9RUA5_9PSEU</name>
<dbReference type="PANTHER" id="PTHR47916">
    <property type="entry name" value="FRUCTOSE-BISPHOSPHATE ALDOLASE CLASS 1"/>
    <property type="match status" value="1"/>
</dbReference>
<dbReference type="InterPro" id="IPR041720">
    <property type="entry name" value="FbaB-like"/>
</dbReference>
<dbReference type="EMBL" id="JBHSIS010000002">
    <property type="protein sequence ID" value="MFC4852915.1"/>
    <property type="molecule type" value="Genomic_DNA"/>
</dbReference>
<reference evidence="2" key="1">
    <citation type="journal article" date="2019" name="Int. J. Syst. Evol. Microbiol.">
        <title>The Global Catalogue of Microorganisms (GCM) 10K type strain sequencing project: providing services to taxonomists for standard genome sequencing and annotation.</title>
        <authorList>
            <consortium name="The Broad Institute Genomics Platform"/>
            <consortium name="The Broad Institute Genome Sequencing Center for Infectious Disease"/>
            <person name="Wu L."/>
            <person name="Ma J."/>
        </authorList>
    </citation>
    <scope>NUCLEOTIDE SEQUENCE [LARGE SCALE GENOMIC DNA]</scope>
    <source>
        <strain evidence="2">ZS-22-S1</strain>
    </source>
</reference>
<dbReference type="Proteomes" id="UP001595859">
    <property type="component" value="Unassembled WGS sequence"/>
</dbReference>
<dbReference type="InterPro" id="IPR013785">
    <property type="entry name" value="Aldolase_TIM"/>
</dbReference>
<dbReference type="SMART" id="SM01133">
    <property type="entry name" value="DeoC"/>
    <property type="match status" value="1"/>
</dbReference>
<dbReference type="Pfam" id="PF01791">
    <property type="entry name" value="DeoC"/>
    <property type="match status" value="1"/>
</dbReference>
<dbReference type="NCBIfam" id="NF005556">
    <property type="entry name" value="PRK07226.1"/>
    <property type="match status" value="1"/>
</dbReference>
<keyword evidence="2" id="KW-1185">Reference proteome</keyword>
<comment type="caution">
    <text evidence="1">The sequence shown here is derived from an EMBL/GenBank/DDBJ whole genome shotgun (WGS) entry which is preliminary data.</text>
</comment>
<dbReference type="PIRSF" id="PIRSF038992">
    <property type="entry name" value="Aldolase_Ia"/>
    <property type="match status" value="1"/>
</dbReference>
<accession>A0ABV9RUA5</accession>
<dbReference type="RefSeq" id="WP_378054865.1">
    <property type="nucleotide sequence ID" value="NZ_JBHSIS010000002.1"/>
</dbReference>
<dbReference type="InterPro" id="IPR050456">
    <property type="entry name" value="DeoC/FbaB_aldolase"/>
</dbReference>
<evidence type="ECO:0000313" key="1">
    <source>
        <dbReference type="EMBL" id="MFC4852915.1"/>
    </source>
</evidence>
<dbReference type="SUPFAM" id="SSF51569">
    <property type="entry name" value="Aldolase"/>
    <property type="match status" value="1"/>
</dbReference>
<evidence type="ECO:0000313" key="2">
    <source>
        <dbReference type="Proteomes" id="UP001595859"/>
    </source>
</evidence>
<dbReference type="InterPro" id="IPR002915">
    <property type="entry name" value="DeoC/FbaB/LacD_aldolase"/>
</dbReference>
<sequence>MARLSRPRDNRYLFVPLDHSMADGPIVGQADFNTLISDICLGGADALIVHKGRARTIQPDLLGDCALIVHLNASTDHALDSDEKVLVGDVEEALRLGADAVSMHVNVGSDTEASQLADLGTVASACDQWGVPLLAMIYLRGPRVIHPNSPDQLAHMVSIAADLGADLVKTVLASPTARMAEVTAASALPVVVAGGDGHDMNLYDFATTAMAVGCRGLAVGRRVFTDDTPRGVVQQLAAIVHGRYVPPVPELAQELAGTK</sequence>
<dbReference type="PANTHER" id="PTHR47916:SF1">
    <property type="entry name" value="3-HYDROXY-5-PHOSPHONOOXYPENTANE-2,4-DIONE THIOLASE"/>
    <property type="match status" value="1"/>
</dbReference>
<gene>
    <name evidence="1" type="ORF">ACFPCV_05315</name>
</gene>
<proteinExistence type="predicted"/>